<accession>A0A0D2PFJ9</accession>
<dbReference type="EMBL" id="KN817583">
    <property type="protein sequence ID" value="KJA18915.1"/>
    <property type="molecule type" value="Genomic_DNA"/>
</dbReference>
<keyword evidence="2" id="KW-1185">Reference proteome</keyword>
<organism evidence="1 2">
    <name type="scientific">Hypholoma sublateritium (strain FD-334 SS-4)</name>
    <dbReference type="NCBI Taxonomy" id="945553"/>
    <lineage>
        <taxon>Eukaryota</taxon>
        <taxon>Fungi</taxon>
        <taxon>Dikarya</taxon>
        <taxon>Basidiomycota</taxon>
        <taxon>Agaricomycotina</taxon>
        <taxon>Agaricomycetes</taxon>
        <taxon>Agaricomycetidae</taxon>
        <taxon>Agaricales</taxon>
        <taxon>Agaricineae</taxon>
        <taxon>Strophariaceae</taxon>
        <taxon>Hypholoma</taxon>
    </lineage>
</organism>
<reference evidence="2" key="1">
    <citation type="submission" date="2014-04" db="EMBL/GenBank/DDBJ databases">
        <title>Evolutionary Origins and Diversification of the Mycorrhizal Mutualists.</title>
        <authorList>
            <consortium name="DOE Joint Genome Institute"/>
            <consortium name="Mycorrhizal Genomics Consortium"/>
            <person name="Kohler A."/>
            <person name="Kuo A."/>
            <person name="Nagy L.G."/>
            <person name="Floudas D."/>
            <person name="Copeland A."/>
            <person name="Barry K.W."/>
            <person name="Cichocki N."/>
            <person name="Veneault-Fourrey C."/>
            <person name="LaButti K."/>
            <person name="Lindquist E.A."/>
            <person name="Lipzen A."/>
            <person name="Lundell T."/>
            <person name="Morin E."/>
            <person name="Murat C."/>
            <person name="Riley R."/>
            <person name="Ohm R."/>
            <person name="Sun H."/>
            <person name="Tunlid A."/>
            <person name="Henrissat B."/>
            <person name="Grigoriev I.V."/>
            <person name="Hibbett D.S."/>
            <person name="Martin F."/>
        </authorList>
    </citation>
    <scope>NUCLEOTIDE SEQUENCE [LARGE SCALE GENOMIC DNA]</scope>
    <source>
        <strain evidence="2">FD-334 SS-4</strain>
    </source>
</reference>
<dbReference type="AlphaFoldDB" id="A0A0D2PFJ9"/>
<sequence>MRRPSPPCICGRTRLIQLLATLSSTYASKTLLTILREVAQSDTKLMEMHASRLPATSWGRARVDAQRMAK</sequence>
<protein>
    <submittedName>
        <fullName evidence="1">Uncharacterized protein</fullName>
    </submittedName>
</protein>
<dbReference type="Proteomes" id="UP000054270">
    <property type="component" value="Unassembled WGS sequence"/>
</dbReference>
<name>A0A0D2PFJ9_HYPSF</name>
<proteinExistence type="predicted"/>
<gene>
    <name evidence="1" type="ORF">HYPSUDRAFT_911536</name>
</gene>
<evidence type="ECO:0000313" key="2">
    <source>
        <dbReference type="Proteomes" id="UP000054270"/>
    </source>
</evidence>
<evidence type="ECO:0000313" key="1">
    <source>
        <dbReference type="EMBL" id="KJA18915.1"/>
    </source>
</evidence>